<keyword evidence="3" id="KW-1185">Reference proteome</keyword>
<gene>
    <name evidence="2" type="ORF">K458DRAFT_406970</name>
</gene>
<reference evidence="2" key="1">
    <citation type="journal article" date="2020" name="Stud. Mycol.">
        <title>101 Dothideomycetes genomes: a test case for predicting lifestyles and emergence of pathogens.</title>
        <authorList>
            <person name="Haridas S."/>
            <person name="Albert R."/>
            <person name="Binder M."/>
            <person name="Bloem J."/>
            <person name="Labutti K."/>
            <person name="Salamov A."/>
            <person name="Andreopoulos B."/>
            <person name="Baker S."/>
            <person name="Barry K."/>
            <person name="Bills G."/>
            <person name="Bluhm B."/>
            <person name="Cannon C."/>
            <person name="Castanera R."/>
            <person name="Culley D."/>
            <person name="Daum C."/>
            <person name="Ezra D."/>
            <person name="Gonzalez J."/>
            <person name="Henrissat B."/>
            <person name="Kuo A."/>
            <person name="Liang C."/>
            <person name="Lipzen A."/>
            <person name="Lutzoni F."/>
            <person name="Magnuson J."/>
            <person name="Mondo S."/>
            <person name="Nolan M."/>
            <person name="Ohm R."/>
            <person name="Pangilinan J."/>
            <person name="Park H.-J."/>
            <person name="Ramirez L."/>
            <person name="Alfaro M."/>
            <person name="Sun H."/>
            <person name="Tritt A."/>
            <person name="Yoshinaga Y."/>
            <person name="Zwiers L.-H."/>
            <person name="Turgeon B."/>
            <person name="Goodwin S."/>
            <person name="Spatafora J."/>
            <person name="Crous P."/>
            <person name="Grigoriev I."/>
        </authorList>
    </citation>
    <scope>NUCLEOTIDE SEQUENCE</scope>
    <source>
        <strain evidence="2">CBS 122367</strain>
    </source>
</reference>
<feature type="domain" description="F-box" evidence="1">
    <location>
        <begin position="1"/>
        <end position="47"/>
    </location>
</feature>
<accession>A0A6G1IS75</accession>
<dbReference type="Proteomes" id="UP000799291">
    <property type="component" value="Unassembled WGS sequence"/>
</dbReference>
<dbReference type="PROSITE" id="PS50181">
    <property type="entry name" value="FBOX"/>
    <property type="match status" value="1"/>
</dbReference>
<evidence type="ECO:0000313" key="3">
    <source>
        <dbReference type="Proteomes" id="UP000799291"/>
    </source>
</evidence>
<protein>
    <recommendedName>
        <fullName evidence="1">F-box domain-containing protein</fullName>
    </recommendedName>
</protein>
<proteinExistence type="predicted"/>
<dbReference type="AlphaFoldDB" id="A0A6G1IS75"/>
<organism evidence="2 3">
    <name type="scientific">Lentithecium fluviatile CBS 122367</name>
    <dbReference type="NCBI Taxonomy" id="1168545"/>
    <lineage>
        <taxon>Eukaryota</taxon>
        <taxon>Fungi</taxon>
        <taxon>Dikarya</taxon>
        <taxon>Ascomycota</taxon>
        <taxon>Pezizomycotina</taxon>
        <taxon>Dothideomycetes</taxon>
        <taxon>Pleosporomycetidae</taxon>
        <taxon>Pleosporales</taxon>
        <taxon>Massarineae</taxon>
        <taxon>Lentitheciaceae</taxon>
        <taxon>Lentithecium</taxon>
    </lineage>
</organism>
<dbReference type="EMBL" id="MU005594">
    <property type="protein sequence ID" value="KAF2680813.1"/>
    <property type="molecule type" value="Genomic_DNA"/>
</dbReference>
<name>A0A6G1IS75_9PLEO</name>
<evidence type="ECO:0000259" key="1">
    <source>
        <dbReference type="PROSITE" id="PS50181"/>
    </source>
</evidence>
<dbReference type="InterPro" id="IPR001810">
    <property type="entry name" value="F-box_dom"/>
</dbReference>
<sequence>MTLHTLPAEVRLAIAELLDARTCFKFALASREDYRLYSSLLAEYKALFARYNTIDTHNAGRLVWDVTNEIIERPEIAQYVEDVSFPLTRQSVWDEDLYLDRSDISPNTPSIVPENVVRLYADAAMKNPILQEVSEKCDYVRMNWSMEQTMRIGSDEPIAALLVAMATNLRTLRFTEFSINYEFLELVQRTVLASADPVKPPSLPFQNLTFAAIACEDTEGCCKARWADLFISLPSLRGFAADKIGGSLDPWWEESKSNVKDIRFQFSLFDPEALEAILGRIRSLRSFSYEDGGAIVSEEGCFASRRVTAALLKYAAHSLEELILSDEQGEEMDDYREIDRVSLRGFAKLRTLRCSWSTITVEEPEWSEPDEPLPGGKFYTNKTSAQGRLENLAHRLPRSLEALHVEVEPDDEDCEAFVNMIRKSQSILPNLAHVHVQSKRNGKSVGSSVPGLLDALKERGISYDEESGFSSVYQASLARLLYGQGGF</sequence>
<evidence type="ECO:0000313" key="2">
    <source>
        <dbReference type="EMBL" id="KAF2680813.1"/>
    </source>
</evidence>
<dbReference type="OrthoDB" id="5304354at2759"/>